<name>S4P9K6_9NEOP</name>
<feature type="coiled-coil region" evidence="1">
    <location>
        <begin position="21"/>
        <end position="83"/>
    </location>
</feature>
<reference evidence="2" key="1">
    <citation type="journal article" date="2013" name="BMC Genomics">
        <title>Unscrambling butterfly oogenesis.</title>
        <authorList>
            <person name="Carter J.M."/>
            <person name="Baker S.C."/>
            <person name="Pink R."/>
            <person name="Carter D.R."/>
            <person name="Collins A."/>
            <person name="Tomlin J."/>
            <person name="Gibbs M."/>
            <person name="Breuker C.J."/>
        </authorList>
    </citation>
    <scope>NUCLEOTIDE SEQUENCE</scope>
    <source>
        <tissue evidence="2">Ovary</tissue>
    </source>
</reference>
<evidence type="ECO:0000256" key="1">
    <source>
        <dbReference type="SAM" id="Coils"/>
    </source>
</evidence>
<feature type="non-terminal residue" evidence="2">
    <location>
        <position position="121"/>
    </location>
</feature>
<feature type="non-terminal residue" evidence="2">
    <location>
        <position position="1"/>
    </location>
</feature>
<reference evidence="2" key="2">
    <citation type="submission" date="2013-05" db="EMBL/GenBank/DDBJ databases">
        <authorList>
            <person name="Carter J.-M."/>
            <person name="Baker S.C."/>
            <person name="Pink R."/>
            <person name="Carter D.R.F."/>
            <person name="Collins A."/>
            <person name="Tomlin J."/>
            <person name="Gibbs M."/>
            <person name="Breuker C.J."/>
        </authorList>
    </citation>
    <scope>NUCLEOTIDE SEQUENCE</scope>
    <source>
        <tissue evidence="2">Ovary</tissue>
    </source>
</reference>
<proteinExistence type="predicted"/>
<accession>S4P9K6</accession>
<protein>
    <submittedName>
        <fullName evidence="2">Protein NUF1</fullName>
    </submittedName>
</protein>
<dbReference type="AlphaFoldDB" id="S4P9K6"/>
<dbReference type="EMBL" id="GAIX01009020">
    <property type="protein sequence ID" value="JAA83540.1"/>
    <property type="molecule type" value="Transcribed_RNA"/>
</dbReference>
<keyword evidence="1" id="KW-0175">Coiled coil</keyword>
<sequence length="121" mass="13247">DKDTELNKVKEELIGLRAKSGDEYKKAIEEKEDALNQLSELKQRYAQDKEDLLQQNTVLEADMASLKIQLDEANALIKKQSSRLVACAGESALEVLNGALAAFENSNAQDANKLAAELAAK</sequence>
<evidence type="ECO:0000313" key="2">
    <source>
        <dbReference type="EMBL" id="JAA83540.1"/>
    </source>
</evidence>
<organism evidence="2">
    <name type="scientific">Pararge aegeria</name>
    <name type="common">speckled wood butterfly</name>
    <dbReference type="NCBI Taxonomy" id="116150"/>
    <lineage>
        <taxon>Eukaryota</taxon>
        <taxon>Metazoa</taxon>
        <taxon>Ecdysozoa</taxon>
        <taxon>Arthropoda</taxon>
        <taxon>Hexapoda</taxon>
        <taxon>Insecta</taxon>
        <taxon>Pterygota</taxon>
        <taxon>Neoptera</taxon>
        <taxon>Endopterygota</taxon>
        <taxon>Lepidoptera</taxon>
        <taxon>Glossata</taxon>
        <taxon>Ditrysia</taxon>
        <taxon>Papilionoidea</taxon>
        <taxon>Nymphalidae</taxon>
        <taxon>Satyrinae</taxon>
        <taxon>Satyrini</taxon>
        <taxon>Parargina</taxon>
        <taxon>Pararge</taxon>
    </lineage>
</organism>